<reference evidence="3" key="1">
    <citation type="submission" date="2021-01" db="EMBL/GenBank/DDBJ databases">
        <authorList>
            <person name="Corre E."/>
            <person name="Pelletier E."/>
            <person name="Niang G."/>
            <person name="Scheremetjew M."/>
            <person name="Finn R."/>
            <person name="Kale V."/>
            <person name="Holt S."/>
            <person name="Cochrane G."/>
            <person name="Meng A."/>
            <person name="Brown T."/>
            <person name="Cohen L."/>
        </authorList>
    </citation>
    <scope>NUCLEOTIDE SEQUENCE</scope>
    <source>
        <strain evidence="3">CCMP 2712</strain>
    </source>
</reference>
<feature type="compositionally biased region" description="Pro residues" evidence="1">
    <location>
        <begin position="10"/>
        <end position="24"/>
    </location>
</feature>
<accession>A0A7S4KZ92</accession>
<dbReference type="InterPro" id="IPR001763">
    <property type="entry name" value="Rhodanese-like_dom"/>
</dbReference>
<feature type="domain" description="Rhodanese" evidence="2">
    <location>
        <begin position="59"/>
        <end position="147"/>
    </location>
</feature>
<dbReference type="Gene3D" id="3.40.250.10">
    <property type="entry name" value="Rhodanese-like domain"/>
    <property type="match status" value="1"/>
</dbReference>
<dbReference type="Pfam" id="PF00581">
    <property type="entry name" value="Rhodanese"/>
    <property type="match status" value="1"/>
</dbReference>
<gene>
    <name evidence="3" type="ORF">GTHE00462_LOCUS20813</name>
</gene>
<name>A0A7S4KZ92_GUITH</name>
<dbReference type="AlphaFoldDB" id="A0A7S4KZ92"/>
<dbReference type="PROSITE" id="PS50206">
    <property type="entry name" value="RHODANESE_3"/>
    <property type="match status" value="1"/>
</dbReference>
<dbReference type="EMBL" id="HBKN01026931">
    <property type="protein sequence ID" value="CAE2310013.1"/>
    <property type="molecule type" value="Transcribed_RNA"/>
</dbReference>
<protein>
    <recommendedName>
        <fullName evidence="2">Rhodanese domain-containing protein</fullName>
    </recommendedName>
</protein>
<dbReference type="InterPro" id="IPR036873">
    <property type="entry name" value="Rhodanese-like_dom_sf"/>
</dbReference>
<proteinExistence type="predicted"/>
<feature type="region of interest" description="Disordered" evidence="1">
    <location>
        <begin position="1"/>
        <end position="44"/>
    </location>
</feature>
<dbReference type="SUPFAM" id="SSF52821">
    <property type="entry name" value="Rhodanese/Cell cycle control phosphatase"/>
    <property type="match status" value="1"/>
</dbReference>
<dbReference type="CDD" id="cd00158">
    <property type="entry name" value="RHOD"/>
    <property type="match status" value="1"/>
</dbReference>
<sequence>MGGCCSSGKPVPPGEKPAPAPAPGAAPGGGAPGATVNDLKTDPSTLPVADVPKLKEQLAKPGCKIVDFRATIEFEVAPLLAGAISVPSGPDTCIANVRKAVADGIIPQDKDTPIITHCSLGRRGSLACAALMDMGYTNVINGGTIENLEEAMEA</sequence>
<evidence type="ECO:0000256" key="1">
    <source>
        <dbReference type="SAM" id="MobiDB-lite"/>
    </source>
</evidence>
<evidence type="ECO:0000259" key="2">
    <source>
        <dbReference type="PROSITE" id="PS50206"/>
    </source>
</evidence>
<evidence type="ECO:0000313" key="3">
    <source>
        <dbReference type="EMBL" id="CAE2310013.1"/>
    </source>
</evidence>
<organism evidence="3">
    <name type="scientific">Guillardia theta</name>
    <name type="common">Cryptophyte</name>
    <name type="synonym">Cryptomonas phi</name>
    <dbReference type="NCBI Taxonomy" id="55529"/>
    <lineage>
        <taxon>Eukaryota</taxon>
        <taxon>Cryptophyceae</taxon>
        <taxon>Pyrenomonadales</taxon>
        <taxon>Geminigeraceae</taxon>
        <taxon>Guillardia</taxon>
    </lineage>
</organism>